<dbReference type="Pfam" id="PF01041">
    <property type="entry name" value="DegT_DnrJ_EryC1"/>
    <property type="match status" value="1"/>
</dbReference>
<name>A0A846MMR7_9BACT</name>
<evidence type="ECO:0000256" key="1">
    <source>
        <dbReference type="ARBA" id="ARBA00037999"/>
    </source>
</evidence>
<dbReference type="GO" id="GO:0008483">
    <property type="term" value="F:transaminase activity"/>
    <property type="evidence" value="ECO:0007669"/>
    <property type="project" value="UniProtKB-KW"/>
</dbReference>
<gene>
    <name evidence="5" type="ORF">FHS56_000322</name>
</gene>
<keyword evidence="5" id="KW-0808">Transferase</keyword>
<evidence type="ECO:0000313" key="5">
    <source>
        <dbReference type="EMBL" id="NIK72836.1"/>
    </source>
</evidence>
<dbReference type="GO" id="GO:0000271">
    <property type="term" value="P:polysaccharide biosynthetic process"/>
    <property type="evidence" value="ECO:0007669"/>
    <property type="project" value="TreeGrafter"/>
</dbReference>
<dbReference type="InterPro" id="IPR015421">
    <property type="entry name" value="PyrdxlP-dep_Trfase_major"/>
</dbReference>
<organism evidence="5 6">
    <name type="scientific">Thermonema lapsum</name>
    <dbReference type="NCBI Taxonomy" id="28195"/>
    <lineage>
        <taxon>Bacteria</taxon>
        <taxon>Pseudomonadati</taxon>
        <taxon>Bacteroidota</taxon>
        <taxon>Cytophagia</taxon>
        <taxon>Cytophagales</taxon>
        <taxon>Thermonemataceae</taxon>
        <taxon>Thermonema</taxon>
    </lineage>
</organism>
<dbReference type="PIRSF" id="PIRSF000390">
    <property type="entry name" value="PLP_StrS"/>
    <property type="match status" value="1"/>
</dbReference>
<feature type="modified residue" description="N6-(pyridoxal phosphate)lysine" evidence="3">
    <location>
        <position position="190"/>
    </location>
</feature>
<feature type="active site" description="Proton acceptor" evidence="2">
    <location>
        <position position="190"/>
    </location>
</feature>
<dbReference type="AlphaFoldDB" id="A0A846MMR7"/>
<reference evidence="5 6" key="1">
    <citation type="submission" date="2020-03" db="EMBL/GenBank/DDBJ databases">
        <title>Genomic Encyclopedia of Type Strains, Phase IV (KMG-IV): sequencing the most valuable type-strain genomes for metagenomic binning, comparative biology and taxonomic classification.</title>
        <authorList>
            <person name="Goeker M."/>
        </authorList>
    </citation>
    <scope>NUCLEOTIDE SEQUENCE [LARGE SCALE GENOMIC DNA]</scope>
    <source>
        <strain evidence="5 6">DSM 5718</strain>
    </source>
</reference>
<dbReference type="InterPro" id="IPR015422">
    <property type="entry name" value="PyrdxlP-dep_Trfase_small"/>
</dbReference>
<dbReference type="Proteomes" id="UP000537126">
    <property type="component" value="Unassembled WGS sequence"/>
</dbReference>
<evidence type="ECO:0000256" key="4">
    <source>
        <dbReference type="RuleBase" id="RU004508"/>
    </source>
</evidence>
<comment type="similarity">
    <text evidence="1 4">Belongs to the DegT/DnrJ/EryC1 family.</text>
</comment>
<dbReference type="PANTHER" id="PTHR30244:SF34">
    <property type="entry name" value="DTDP-4-AMINO-4,6-DIDEOXYGALACTOSE TRANSAMINASE"/>
    <property type="match status" value="1"/>
</dbReference>
<dbReference type="RefSeq" id="WP_166918137.1">
    <property type="nucleotide sequence ID" value="NZ_JAASRN010000001.1"/>
</dbReference>
<accession>A0A846MMR7</accession>
<dbReference type="EMBL" id="JAASRN010000001">
    <property type="protein sequence ID" value="NIK72836.1"/>
    <property type="molecule type" value="Genomic_DNA"/>
</dbReference>
<keyword evidence="5" id="KW-0032">Aminotransferase</keyword>
<evidence type="ECO:0000256" key="2">
    <source>
        <dbReference type="PIRSR" id="PIRSR000390-1"/>
    </source>
</evidence>
<evidence type="ECO:0000313" key="6">
    <source>
        <dbReference type="Proteomes" id="UP000537126"/>
    </source>
</evidence>
<dbReference type="InterPro" id="IPR000653">
    <property type="entry name" value="DegT/StrS_aminotransferase"/>
</dbReference>
<sequence>MSTYKIYLSPPFSAPNTKHYVQEAIDSGWMAPAGPFVDRFESLLRAYHGVAAVALSSGTAALHLALKAAGVRAGDVVLLPSFTFVATCNAVCYLGAEPVFIDSDPTHWHMSVKATVHAMDTLKKQGRRIGALLCVHLYGAMAPMEELRSVAENHGVPLVEDAAEALGVRWKGQLAGTFGCCAALSFNGNKIITTSGGGAFLSADENLAKKALYWATQAKQTAAGDWHHEEVGYNYRMSNLLAAVGCAQMEYLPNFIVRKYEIAQLYRQLLKEAEQKGYIHWQPLLPEVQPTYWLNCLLFATPAMRARVMEQLMRQGIECRRLWKPLHQQPLAAGSLFFQDGNSAEYLYEHGLCLPSGYTLTTPQQSHIAELIMKALCT</sequence>
<comment type="caution">
    <text evidence="5">The sequence shown here is derived from an EMBL/GenBank/DDBJ whole genome shotgun (WGS) entry which is preliminary data.</text>
</comment>
<dbReference type="Gene3D" id="3.90.1150.10">
    <property type="entry name" value="Aspartate Aminotransferase, domain 1"/>
    <property type="match status" value="1"/>
</dbReference>
<dbReference type="PANTHER" id="PTHR30244">
    <property type="entry name" value="TRANSAMINASE"/>
    <property type="match status" value="1"/>
</dbReference>
<proteinExistence type="inferred from homology"/>
<protein>
    <submittedName>
        <fullName evidence="5">Pyridoxal phosphate-dependent aminotransferase EpsN</fullName>
        <ecNumber evidence="5">2.6.1.-</ecNumber>
    </submittedName>
</protein>
<dbReference type="GO" id="GO:0030170">
    <property type="term" value="F:pyridoxal phosphate binding"/>
    <property type="evidence" value="ECO:0007669"/>
    <property type="project" value="TreeGrafter"/>
</dbReference>
<dbReference type="SUPFAM" id="SSF53383">
    <property type="entry name" value="PLP-dependent transferases"/>
    <property type="match status" value="1"/>
</dbReference>
<keyword evidence="3 4" id="KW-0663">Pyridoxal phosphate</keyword>
<dbReference type="Gene3D" id="3.40.640.10">
    <property type="entry name" value="Type I PLP-dependent aspartate aminotransferase-like (Major domain)"/>
    <property type="match status" value="1"/>
</dbReference>
<dbReference type="CDD" id="cd00616">
    <property type="entry name" value="AHBA_syn"/>
    <property type="match status" value="1"/>
</dbReference>
<evidence type="ECO:0000256" key="3">
    <source>
        <dbReference type="PIRSR" id="PIRSR000390-2"/>
    </source>
</evidence>
<dbReference type="EC" id="2.6.1.-" evidence="5"/>
<keyword evidence="6" id="KW-1185">Reference proteome</keyword>
<dbReference type="InterPro" id="IPR015424">
    <property type="entry name" value="PyrdxlP-dep_Trfase"/>
</dbReference>